<dbReference type="Proteomes" id="UP000283095">
    <property type="component" value="Chromosome"/>
</dbReference>
<sequence>MSYWVNIDIRKKKCTIHNCEEKYIRNTEFKGRNELKRDGGWFSFDEYREAVAYCKKTFPKYKIINNIKLEFVTEMNNIIKKMKDKIREKFIVLFESDNFPKGSLKSNVKTIKVTKLKSHNDIESLLYGNGFYIIVTNCEFDNNPCKLSYKNKYKAIYRGHGSRVKKRIESHMFNKRYNLDRDGTTYDVCMQIETGFSGINIDEPRYSQYEWYIITISMPNSSLLIREQAEVAFDEVFGRPLASREKEKN</sequence>
<dbReference type="KEGG" id="pasa:BAOM_1393"/>
<dbReference type="RefSeq" id="WP_127759576.1">
    <property type="nucleotide sequence ID" value="NZ_CP026095.1"/>
</dbReference>
<dbReference type="EMBL" id="CP026095">
    <property type="protein sequence ID" value="AZV42003.1"/>
    <property type="molecule type" value="Genomic_DNA"/>
</dbReference>
<reference evidence="1 2" key="1">
    <citation type="submission" date="2018-01" db="EMBL/GenBank/DDBJ databases">
        <title>Bacillus asahii Genome sequencing and assembly.</title>
        <authorList>
            <person name="Jiang H."/>
            <person name="Feng Y."/>
            <person name="Zhao F."/>
            <person name="Lin X."/>
        </authorList>
    </citation>
    <scope>NUCLEOTIDE SEQUENCE [LARGE SCALE GENOMIC DNA]</scope>
    <source>
        <strain evidence="1 2">OM18</strain>
    </source>
</reference>
<accession>A0A3Q9RL11</accession>
<gene>
    <name evidence="1" type="ORF">BAOM_1393</name>
</gene>
<proteinExistence type="predicted"/>
<dbReference type="AlphaFoldDB" id="A0A3Q9RL11"/>
<protein>
    <submittedName>
        <fullName evidence="1">Uncharacterized protein</fullName>
    </submittedName>
</protein>
<organism evidence="1 2">
    <name type="scientific">Peribacillus asahii</name>
    <dbReference type="NCBI Taxonomy" id="228899"/>
    <lineage>
        <taxon>Bacteria</taxon>
        <taxon>Bacillati</taxon>
        <taxon>Bacillota</taxon>
        <taxon>Bacilli</taxon>
        <taxon>Bacillales</taxon>
        <taxon>Bacillaceae</taxon>
        <taxon>Peribacillus</taxon>
    </lineage>
</organism>
<evidence type="ECO:0000313" key="2">
    <source>
        <dbReference type="Proteomes" id="UP000283095"/>
    </source>
</evidence>
<evidence type="ECO:0000313" key="1">
    <source>
        <dbReference type="EMBL" id="AZV42003.1"/>
    </source>
</evidence>
<name>A0A3Q9RL11_9BACI</name>
<dbReference type="OrthoDB" id="1798727at2"/>